<organism evidence="1 2">
    <name type="scientific">Pseudoluteimonas lycopersici</name>
    <dbReference type="NCBI Taxonomy" id="1324796"/>
    <lineage>
        <taxon>Bacteria</taxon>
        <taxon>Pseudomonadati</taxon>
        <taxon>Pseudomonadota</taxon>
        <taxon>Gammaproteobacteria</taxon>
        <taxon>Lysobacterales</taxon>
        <taxon>Lysobacteraceae</taxon>
        <taxon>Pseudoluteimonas</taxon>
    </lineage>
</organism>
<accession>A0A516V3H7</accession>
<protein>
    <submittedName>
        <fullName evidence="1">Uncharacterized protein</fullName>
    </submittedName>
</protein>
<dbReference type="RefSeq" id="WP_143878592.1">
    <property type="nucleotide sequence ID" value="NZ_BAABLZ010000002.1"/>
</dbReference>
<name>A0A516V3H7_9GAMM</name>
<proteinExistence type="predicted"/>
<gene>
    <name evidence="1" type="ORF">FNZ56_03925</name>
</gene>
<reference evidence="1 2" key="1">
    <citation type="submission" date="2019-07" db="EMBL/GenBank/DDBJ databases">
        <title>Lysobacter weifangensis sp. nov., isolated from bensulfuron-methyl contaminated farmland soil.</title>
        <authorList>
            <person name="Zhao H."/>
        </authorList>
    </citation>
    <scope>NUCLEOTIDE SEQUENCE [LARGE SCALE GENOMIC DNA]</scope>
    <source>
        <strain evidence="1 2">CC-Bw-6</strain>
    </source>
</reference>
<dbReference type="EMBL" id="CP041742">
    <property type="protein sequence ID" value="QDQ73079.1"/>
    <property type="molecule type" value="Genomic_DNA"/>
</dbReference>
<dbReference type="Proteomes" id="UP000315891">
    <property type="component" value="Chromosome"/>
</dbReference>
<sequence length="297" mass="33813">MVDLDRPRDRDSHTLADYAELLCLLSADRICSRESIRDRIRDVGDVRIEDNELEDCFSQLEWRAMAYSEAYPFVVPEGRTLRAPDDLSNWQRLYVLLLLCANLPFIRSEILALTSVFERISLLAIKAIWPLKGVVRPFGKNLTDYTGQKWSRINQLAIDIGGRGACTEHTFRGRDTGDGGIDLMAALPLDDHERRNIPALLGQCACSRDQWVSKQTEISGDRLGNQIHASHPWMQALMIPQSFRDNLGKWAVEGDLGRTILFDRLRIVIPLGPDVDWATIQAPDYLQEFLIERLPLV</sequence>
<dbReference type="AlphaFoldDB" id="A0A516V3H7"/>
<dbReference type="OrthoDB" id="8907813at2"/>
<evidence type="ECO:0000313" key="1">
    <source>
        <dbReference type="EMBL" id="QDQ73079.1"/>
    </source>
</evidence>
<keyword evidence="2" id="KW-1185">Reference proteome</keyword>
<evidence type="ECO:0000313" key="2">
    <source>
        <dbReference type="Proteomes" id="UP000315891"/>
    </source>
</evidence>